<dbReference type="GO" id="GO:0002116">
    <property type="term" value="C:semaphorin receptor complex"/>
    <property type="evidence" value="ECO:0007669"/>
    <property type="project" value="TreeGrafter"/>
</dbReference>
<feature type="chain" id="PRO_5033956244" evidence="3">
    <location>
        <begin position="19"/>
        <end position="225"/>
    </location>
</feature>
<feature type="signal peptide" evidence="3">
    <location>
        <begin position="1"/>
        <end position="18"/>
    </location>
</feature>
<dbReference type="SMART" id="SM00423">
    <property type="entry name" value="PSI"/>
    <property type="match status" value="1"/>
</dbReference>
<dbReference type="GO" id="GO:0030334">
    <property type="term" value="P:regulation of cell migration"/>
    <property type="evidence" value="ECO:0007669"/>
    <property type="project" value="TreeGrafter"/>
</dbReference>
<proteinExistence type="predicted"/>
<dbReference type="Gene3D" id="2.60.40.10">
    <property type="entry name" value="Immunoglobulins"/>
    <property type="match status" value="1"/>
</dbReference>
<evidence type="ECO:0000256" key="1">
    <source>
        <dbReference type="ARBA" id="ARBA00023180"/>
    </source>
</evidence>
<feature type="compositionally biased region" description="Polar residues" evidence="2">
    <location>
        <begin position="36"/>
        <end position="47"/>
    </location>
</feature>
<dbReference type="PANTHER" id="PTHR22625:SF70">
    <property type="entry name" value="PLEXIN A, ISOFORM A"/>
    <property type="match status" value="1"/>
</dbReference>
<dbReference type="InterPro" id="IPR041019">
    <property type="entry name" value="TIG1_plexin"/>
</dbReference>
<dbReference type="EMBL" id="HBUF01202543">
    <property type="protein sequence ID" value="CAG6662400.1"/>
    <property type="molecule type" value="Transcribed_RNA"/>
</dbReference>
<dbReference type="Pfam" id="PF24479">
    <property type="entry name" value="PSI_PlexinA-B"/>
    <property type="match status" value="1"/>
</dbReference>
<feature type="compositionally biased region" description="Polar residues" evidence="2">
    <location>
        <begin position="18"/>
        <end position="28"/>
    </location>
</feature>
<dbReference type="PANTHER" id="PTHR22625">
    <property type="entry name" value="PLEXIN"/>
    <property type="match status" value="1"/>
</dbReference>
<dbReference type="GO" id="GO:0017154">
    <property type="term" value="F:semaphorin receptor activity"/>
    <property type="evidence" value="ECO:0007669"/>
    <property type="project" value="InterPro"/>
</dbReference>
<evidence type="ECO:0000313" key="5">
    <source>
        <dbReference type="EMBL" id="CAG6662396.1"/>
    </source>
</evidence>
<evidence type="ECO:0000256" key="2">
    <source>
        <dbReference type="SAM" id="MobiDB-lite"/>
    </source>
</evidence>
<feature type="domain" description="PSI" evidence="4">
    <location>
        <begin position="145"/>
        <end position="181"/>
    </location>
</feature>
<accession>A0A8D8S8F0</accession>
<dbReference type="GO" id="GO:0005886">
    <property type="term" value="C:plasma membrane"/>
    <property type="evidence" value="ECO:0007669"/>
    <property type="project" value="TreeGrafter"/>
</dbReference>
<evidence type="ECO:0000259" key="4">
    <source>
        <dbReference type="SMART" id="SM00423"/>
    </source>
</evidence>
<name>A0A8D8S8F0_9HEMI</name>
<evidence type="ECO:0000256" key="3">
    <source>
        <dbReference type="SAM" id="SignalP"/>
    </source>
</evidence>
<feature type="region of interest" description="Disordered" evidence="2">
    <location>
        <begin position="18"/>
        <end position="47"/>
    </location>
</feature>
<dbReference type="InterPro" id="IPR013783">
    <property type="entry name" value="Ig-like_fold"/>
</dbReference>
<keyword evidence="1" id="KW-0325">Glycoprotein</keyword>
<dbReference type="EMBL" id="HBUF01202541">
    <property type="protein sequence ID" value="CAG6662396.1"/>
    <property type="molecule type" value="Transcribed_RNA"/>
</dbReference>
<organism evidence="5">
    <name type="scientific">Cacopsylla melanoneura</name>
    <dbReference type="NCBI Taxonomy" id="428564"/>
    <lineage>
        <taxon>Eukaryota</taxon>
        <taxon>Metazoa</taxon>
        <taxon>Ecdysozoa</taxon>
        <taxon>Arthropoda</taxon>
        <taxon>Hexapoda</taxon>
        <taxon>Insecta</taxon>
        <taxon>Pterygota</taxon>
        <taxon>Neoptera</taxon>
        <taxon>Paraneoptera</taxon>
        <taxon>Hemiptera</taxon>
        <taxon>Sternorrhyncha</taxon>
        <taxon>Psylloidea</taxon>
        <taxon>Psyllidae</taxon>
        <taxon>Psyllinae</taxon>
        <taxon>Cacopsylla</taxon>
    </lineage>
</organism>
<protein>
    <submittedName>
        <fullName evidence="5">Plexin-B</fullName>
    </submittedName>
</protein>
<dbReference type="AlphaFoldDB" id="A0A8D8S8F0"/>
<keyword evidence="3" id="KW-0732">Signal</keyword>
<reference evidence="5" key="1">
    <citation type="submission" date="2021-05" db="EMBL/GenBank/DDBJ databases">
        <authorList>
            <person name="Alioto T."/>
            <person name="Alioto T."/>
            <person name="Gomez Garrido J."/>
        </authorList>
    </citation>
    <scope>NUCLEOTIDE SEQUENCE</scope>
</reference>
<sequence>MWRFMFLVALLGAGSSNAQDMEQPVSSSDGKHTTKDSLSFVSSSGPNTTTVATVKRLQRHRVRTIGLVIENLPKQPGNLSCTFAFANKSIVTEAIQRRNMYVDCTIPRSDMIALIPAGEHNMTAQLSLRSTNGSDFVSTSFVFFDCNSYSSCTECVSSPFPCDWCVHDRRCTHNTADENCWNDYPITGDNQNGMKGSRRGAGFCPAYVETSSGSQEILITDNSKK</sequence>
<dbReference type="InterPro" id="IPR031148">
    <property type="entry name" value="Plexin"/>
</dbReference>
<dbReference type="InterPro" id="IPR016201">
    <property type="entry name" value="PSI"/>
</dbReference>
<dbReference type="Pfam" id="PF17960">
    <property type="entry name" value="TIG_plexin"/>
    <property type="match status" value="1"/>
</dbReference>